<name>A0A0N1KQZ8_CHRID</name>
<reference evidence="2" key="2">
    <citation type="submission" date="2015-09" db="EMBL/GenBank/DDBJ databases">
        <title>Draft genome sequence of a multidrug-resistant Chryseobacterium indologenes isolate from Malaysia.</title>
        <authorList>
            <person name="Yu C.Y."/>
            <person name="Ang G.Y."/>
            <person name="Chan K.-G."/>
        </authorList>
    </citation>
    <scope>NUCLEOTIDE SEQUENCE [LARGE SCALE GENOMIC DNA]</scope>
    <source>
        <strain evidence="2">CI_885</strain>
    </source>
</reference>
<dbReference type="RefSeq" id="WP_062703590.1">
    <property type="nucleotide sequence ID" value="NZ_LJOD01000035.1"/>
</dbReference>
<dbReference type="OrthoDB" id="1275256at2"/>
<sequence>MEDPQLKHPAETVKDVIFVNMNKIDNLLFYAFTLGHEMNHVFDNLFFKDKFSDITGLRDQNSIPFLKAFYFYKEAVGIDWEIQMGNPKFKGVNGLGAASFYYGPNGAAKYDQNIIDKVSLYFYQLIRERKIEYNRHK</sequence>
<proteinExistence type="predicted"/>
<dbReference type="PATRIC" id="fig|253.9.peg.3236"/>
<dbReference type="EMBL" id="LJOD01000035">
    <property type="protein sequence ID" value="KPE48997.1"/>
    <property type="molecule type" value="Genomic_DNA"/>
</dbReference>
<evidence type="ECO:0000313" key="2">
    <source>
        <dbReference type="Proteomes" id="UP000037953"/>
    </source>
</evidence>
<comment type="caution">
    <text evidence="1">The sequence shown here is derived from an EMBL/GenBank/DDBJ whole genome shotgun (WGS) entry which is preliminary data.</text>
</comment>
<reference evidence="1 2" key="1">
    <citation type="journal article" date="2015" name="Genom Data">
        <title>Draft genome sequence of a multidrug-resistant Chryseobacterium indologenes isolate from Malaysia.</title>
        <authorList>
            <person name="Yu C.Y."/>
            <person name="Ang G.Y."/>
            <person name="Cheng H.J."/>
            <person name="Cheong Y.M."/>
            <person name="Yin W.F."/>
            <person name="Chan K.G."/>
        </authorList>
    </citation>
    <scope>NUCLEOTIDE SEQUENCE [LARGE SCALE GENOMIC DNA]</scope>
    <source>
        <strain evidence="1 2">CI_885</strain>
    </source>
</reference>
<accession>A0A0N1KQZ8</accession>
<dbReference type="Proteomes" id="UP000037953">
    <property type="component" value="Unassembled WGS sequence"/>
</dbReference>
<evidence type="ECO:0000313" key="1">
    <source>
        <dbReference type="EMBL" id="KPE48997.1"/>
    </source>
</evidence>
<gene>
    <name evidence="1" type="ORF">AOB46_22420</name>
</gene>
<organism evidence="1 2">
    <name type="scientific">Chryseobacterium indologenes</name>
    <name type="common">Flavobacterium indologenes</name>
    <dbReference type="NCBI Taxonomy" id="253"/>
    <lineage>
        <taxon>Bacteria</taxon>
        <taxon>Pseudomonadati</taxon>
        <taxon>Bacteroidota</taxon>
        <taxon>Flavobacteriia</taxon>
        <taxon>Flavobacteriales</taxon>
        <taxon>Weeksellaceae</taxon>
        <taxon>Chryseobacterium group</taxon>
        <taxon>Chryseobacterium</taxon>
    </lineage>
</organism>
<protein>
    <submittedName>
        <fullName evidence="1">Uncharacterized protein</fullName>
    </submittedName>
</protein>
<dbReference type="AlphaFoldDB" id="A0A0N1KQZ8"/>